<comment type="caution">
    <text evidence="2">The sequence shown here is derived from an EMBL/GenBank/DDBJ whole genome shotgun (WGS) entry which is preliminary data.</text>
</comment>
<gene>
    <name evidence="2" type="ORF">CC1G_11254</name>
</gene>
<keyword evidence="3" id="KW-1185">Reference proteome</keyword>
<evidence type="ECO:0000313" key="2">
    <source>
        <dbReference type="EMBL" id="EAU87074.2"/>
    </source>
</evidence>
<name>A8NLR0_COPC7</name>
<keyword evidence="1" id="KW-1133">Transmembrane helix</keyword>
<dbReference type="GeneID" id="6011272"/>
<keyword evidence="1" id="KW-0472">Membrane</keyword>
<dbReference type="AlphaFoldDB" id="A8NLR0"/>
<dbReference type="EMBL" id="AACS02000012">
    <property type="protein sequence ID" value="EAU87074.2"/>
    <property type="molecule type" value="Genomic_DNA"/>
</dbReference>
<dbReference type="VEuPathDB" id="FungiDB:CC1G_11254"/>
<feature type="transmembrane region" description="Helical" evidence="1">
    <location>
        <begin position="322"/>
        <end position="342"/>
    </location>
</feature>
<keyword evidence="1" id="KW-0812">Transmembrane</keyword>
<dbReference type="RefSeq" id="XP_001834755.2">
    <property type="nucleotide sequence ID" value="XM_001834703.2"/>
</dbReference>
<proteinExistence type="predicted"/>
<dbReference type="HOGENOM" id="CLU_555491_0_0_1"/>
<organism evidence="2 3">
    <name type="scientific">Coprinopsis cinerea (strain Okayama-7 / 130 / ATCC MYA-4618 / FGSC 9003)</name>
    <name type="common">Inky cap fungus</name>
    <name type="synonym">Hormographiella aspergillata</name>
    <dbReference type="NCBI Taxonomy" id="240176"/>
    <lineage>
        <taxon>Eukaryota</taxon>
        <taxon>Fungi</taxon>
        <taxon>Dikarya</taxon>
        <taxon>Basidiomycota</taxon>
        <taxon>Agaricomycotina</taxon>
        <taxon>Agaricomycetes</taxon>
        <taxon>Agaricomycetidae</taxon>
        <taxon>Agaricales</taxon>
        <taxon>Agaricineae</taxon>
        <taxon>Psathyrellaceae</taxon>
        <taxon>Coprinopsis</taxon>
    </lineage>
</organism>
<feature type="transmembrane region" description="Helical" evidence="1">
    <location>
        <begin position="354"/>
        <end position="376"/>
    </location>
</feature>
<evidence type="ECO:0000313" key="3">
    <source>
        <dbReference type="Proteomes" id="UP000001861"/>
    </source>
</evidence>
<dbReference type="Proteomes" id="UP000001861">
    <property type="component" value="Unassembled WGS sequence"/>
</dbReference>
<evidence type="ECO:0000256" key="1">
    <source>
        <dbReference type="SAM" id="Phobius"/>
    </source>
</evidence>
<accession>A8NLR0</accession>
<dbReference type="KEGG" id="cci:CC1G_11254"/>
<sequence length="491" mass="54404">MAPLIFSDAPTRLPSHRGRGEGELITVSAKRALLLHPLFDGYRLIDVPTLHFGTRLFPLLELILGSTNLVLEKKLSVLEVSGEVTQYVVYHHEQSARAPVNQTVSAMLTESIWRGPILVMKVAPGFDFLPISDSVPEIQHVKFVLERFLLDATGTIPATDVAFVPESNAGRSELDPEATFEVQALEVDMQSEWDLSYFSDTSDENAASDEEMSFVEHEESSDASPHDVAIVINEVSTMGPARGLKRGFQEIEGPSSPPAAIRTRSLDAAVLMSEELDRSVSYPEELCRPRVLLQVASSMIFETLVMSRWLQLWYSNAYYRSVLSGTIIVLFATMGICIFEIIQDPCPIRDDMIYYQWTNVVVTGLLSGMIVVRSLWMRAQIHRNPTYGSVLNPDSYPVISMLIDSGIEFPVHALINRLIPFHPLQAALVQVAAVSASRIILQTVLGRNPRSLDEIARQNISTTPVLDTLFESTGSLAIPSHGSDVQATQRE</sequence>
<protein>
    <submittedName>
        <fullName evidence="2">Uncharacterized protein</fullName>
    </submittedName>
</protein>
<reference evidence="2 3" key="1">
    <citation type="journal article" date="2010" name="Proc. Natl. Acad. Sci. U.S.A.">
        <title>Insights into evolution of multicellular fungi from the assembled chromosomes of the mushroom Coprinopsis cinerea (Coprinus cinereus).</title>
        <authorList>
            <person name="Stajich J.E."/>
            <person name="Wilke S.K."/>
            <person name="Ahren D."/>
            <person name="Au C.H."/>
            <person name="Birren B.W."/>
            <person name="Borodovsky M."/>
            <person name="Burns C."/>
            <person name="Canback B."/>
            <person name="Casselton L.A."/>
            <person name="Cheng C.K."/>
            <person name="Deng J."/>
            <person name="Dietrich F.S."/>
            <person name="Fargo D.C."/>
            <person name="Farman M.L."/>
            <person name="Gathman A.C."/>
            <person name="Goldberg J."/>
            <person name="Guigo R."/>
            <person name="Hoegger P.J."/>
            <person name="Hooker J.B."/>
            <person name="Huggins A."/>
            <person name="James T.Y."/>
            <person name="Kamada T."/>
            <person name="Kilaru S."/>
            <person name="Kodira C."/>
            <person name="Kues U."/>
            <person name="Kupfer D."/>
            <person name="Kwan H.S."/>
            <person name="Lomsadze A."/>
            <person name="Li W."/>
            <person name="Lilly W.W."/>
            <person name="Ma L.J."/>
            <person name="Mackey A.J."/>
            <person name="Manning G."/>
            <person name="Martin F."/>
            <person name="Muraguchi H."/>
            <person name="Natvig D.O."/>
            <person name="Palmerini H."/>
            <person name="Ramesh M.A."/>
            <person name="Rehmeyer C.J."/>
            <person name="Roe B.A."/>
            <person name="Shenoy N."/>
            <person name="Stanke M."/>
            <person name="Ter-Hovhannisyan V."/>
            <person name="Tunlid A."/>
            <person name="Velagapudi R."/>
            <person name="Vision T.J."/>
            <person name="Zeng Q."/>
            <person name="Zolan M.E."/>
            <person name="Pukkila P.J."/>
        </authorList>
    </citation>
    <scope>NUCLEOTIDE SEQUENCE [LARGE SCALE GENOMIC DNA]</scope>
    <source>
        <strain evidence="3">Okayama-7 / 130 / ATCC MYA-4618 / FGSC 9003</strain>
    </source>
</reference>
<dbReference type="InParanoid" id="A8NLR0"/>